<dbReference type="GeneID" id="36409523"/>
<dbReference type="Gene3D" id="3.50.7.10">
    <property type="entry name" value="GroEL"/>
    <property type="match status" value="1"/>
</dbReference>
<dbReference type="STRING" id="4781.A0A0P1ASB0"/>
<accession>A0A0P1ASB0</accession>
<dbReference type="RefSeq" id="XP_024580579.1">
    <property type="nucleotide sequence ID" value="XM_024730287.1"/>
</dbReference>
<dbReference type="OMA" id="GVYKQYY"/>
<dbReference type="Gene3D" id="1.10.560.10">
    <property type="entry name" value="GroEL-like equatorial domain"/>
    <property type="match status" value="1"/>
</dbReference>
<dbReference type="InterPro" id="IPR042619">
    <property type="entry name" value="BBS10"/>
</dbReference>
<dbReference type="PANTHER" id="PTHR14667:SF2">
    <property type="entry name" value="BARDET-BIEDL SYNDROME 10 PROTEIN"/>
    <property type="match status" value="1"/>
</dbReference>
<dbReference type="SUPFAM" id="SSF48592">
    <property type="entry name" value="GroEL equatorial domain-like"/>
    <property type="match status" value="1"/>
</dbReference>
<name>A0A0P1ASB0_PLAHL</name>
<dbReference type="GO" id="GO:0005524">
    <property type="term" value="F:ATP binding"/>
    <property type="evidence" value="ECO:0007669"/>
    <property type="project" value="InterPro"/>
</dbReference>
<evidence type="ECO:0000313" key="1">
    <source>
        <dbReference type="EMBL" id="CEG44210.1"/>
    </source>
</evidence>
<evidence type="ECO:0000313" key="2">
    <source>
        <dbReference type="Proteomes" id="UP000054928"/>
    </source>
</evidence>
<organism evidence="1 2">
    <name type="scientific">Plasmopara halstedii</name>
    <name type="common">Downy mildew of sunflower</name>
    <dbReference type="NCBI Taxonomy" id="4781"/>
    <lineage>
        <taxon>Eukaryota</taxon>
        <taxon>Sar</taxon>
        <taxon>Stramenopiles</taxon>
        <taxon>Oomycota</taxon>
        <taxon>Peronosporomycetes</taxon>
        <taxon>Peronosporales</taxon>
        <taxon>Peronosporaceae</taxon>
        <taxon>Plasmopara</taxon>
    </lineage>
</organism>
<dbReference type="InterPro" id="IPR002423">
    <property type="entry name" value="Cpn60/GroEL/TCP-1"/>
</dbReference>
<dbReference type="SUPFAM" id="SSF52029">
    <property type="entry name" value="GroEL apical domain-like"/>
    <property type="match status" value="1"/>
</dbReference>
<dbReference type="Pfam" id="PF00118">
    <property type="entry name" value="Cpn60_TCP1"/>
    <property type="match status" value="1"/>
</dbReference>
<proteinExistence type="predicted"/>
<dbReference type="InterPro" id="IPR027409">
    <property type="entry name" value="GroEL-like_apical_dom_sf"/>
</dbReference>
<keyword evidence="2" id="KW-1185">Reference proteome</keyword>
<dbReference type="GO" id="GO:0051131">
    <property type="term" value="P:chaperone-mediated protein complex assembly"/>
    <property type="evidence" value="ECO:0007669"/>
    <property type="project" value="InterPro"/>
</dbReference>
<dbReference type="InterPro" id="IPR027413">
    <property type="entry name" value="GROEL-like_equatorial_sf"/>
</dbReference>
<dbReference type="OrthoDB" id="77816at2759"/>
<protein>
    <submittedName>
        <fullName evidence="1">GroEL-like equatorial domain</fullName>
    </submittedName>
</protein>
<dbReference type="InterPro" id="IPR027410">
    <property type="entry name" value="TCP-1-like_intermed_sf"/>
</dbReference>
<dbReference type="AlphaFoldDB" id="A0A0P1ASB0"/>
<sequence length="578" mass="64980">MSFAAELERVTESLAALCRENFGPCGEETLLFQAPEVPLITSEGHAVLAAWKRGLDGNDPVATYLLASADSVYEQLGDASSEFILLINAATRLAAEKLRREQSDWNVVGHTRLSRAFGELKWELKREMETPASELSKLKLPVFIDSSQEFRDACSNILISALRGMLGERAMMFLVDLILQWLSLSSCKTAKLLYQRAQQFIKCAPNAIIFIVAPSICTSNVVPEDEFILKKSIVTSQPLDILDRCRKTVRFACFTCPLSLSSGSNSVELATTTDEELFTAHDAARLFMMSLIRRLRDIYDVQLVITTEVLDESIIAACTRQNIACVQYAEPEHIEALCICAGITPLASVFDDIQVAEHIGKCTNGVNRMKCQQQACLRLRGLSNSRTKCNQKVNDERRFNEIMVPQLLIHAPSKGVYKQYYAAIIKSLRVLRSWWEPGNDCDVNVYSCRGGGATEVAVARWLRVVSTLRYNLRGVNASQRGEQSCKKNQRQQLLDGFAQLCHINRETHREEYPGYTLHSRKIQTVAGLISIPEVVNGDPAILGLLHPWRRIDTLLFLVLENLEQVFRIDQVFSKRTKR</sequence>
<reference evidence="2" key="1">
    <citation type="submission" date="2014-09" db="EMBL/GenBank/DDBJ databases">
        <authorList>
            <person name="Sharma Rahul"/>
            <person name="Thines Marco"/>
        </authorList>
    </citation>
    <scope>NUCLEOTIDE SEQUENCE [LARGE SCALE GENOMIC DNA]</scope>
</reference>
<dbReference type="PANTHER" id="PTHR14667">
    <property type="entry name" value="BARDET-BIEDL SYNDROME 10 PROTEIN"/>
    <property type="match status" value="1"/>
</dbReference>
<dbReference type="EMBL" id="CCYD01000810">
    <property type="protein sequence ID" value="CEG44210.1"/>
    <property type="molecule type" value="Genomic_DNA"/>
</dbReference>
<dbReference type="Proteomes" id="UP000054928">
    <property type="component" value="Unassembled WGS sequence"/>
</dbReference>
<dbReference type="Gene3D" id="3.30.260.10">
    <property type="entry name" value="TCP-1-like chaperonin intermediate domain"/>
    <property type="match status" value="1"/>
</dbReference>